<reference evidence="7" key="2">
    <citation type="journal article" date="2012" name="PLoS ONE">
        <title>A Deeply Branching Thermophilic Bacterium with an Ancient Acetyl-CoA Pathway Dominates a Subsurface Ecosystem.</title>
        <authorList>
            <person name="Takami H."/>
            <person name="Noguchi H."/>
            <person name="Takaki Y."/>
            <person name="Uchiyama I."/>
            <person name="Toyoda A."/>
            <person name="Nishi S."/>
            <person name="Chee G.-J."/>
            <person name="Arai W."/>
            <person name="Nunoura T."/>
            <person name="Itoh T."/>
            <person name="Hattori M."/>
            <person name="Takai K."/>
        </authorList>
    </citation>
    <scope>NUCLEOTIDE SEQUENCE</scope>
</reference>
<evidence type="ECO:0000256" key="1">
    <source>
        <dbReference type="ARBA" id="ARBA00010688"/>
    </source>
</evidence>
<organism evidence="7">
    <name type="scientific">uncultured Acidobacteriota bacterium</name>
    <dbReference type="NCBI Taxonomy" id="171953"/>
    <lineage>
        <taxon>Bacteria</taxon>
        <taxon>Pseudomonadati</taxon>
        <taxon>Acidobacteriota</taxon>
        <taxon>environmental samples</taxon>
    </lineage>
</organism>
<name>H5SFL1_9BACT</name>
<evidence type="ECO:0000256" key="3">
    <source>
        <dbReference type="ARBA" id="ARBA00022741"/>
    </source>
</evidence>
<dbReference type="NCBIfam" id="TIGR04382">
    <property type="entry name" value="myo_inos_iolC_N"/>
    <property type="match status" value="1"/>
</dbReference>
<dbReference type="PANTHER" id="PTHR43085">
    <property type="entry name" value="HEXOKINASE FAMILY MEMBER"/>
    <property type="match status" value="1"/>
</dbReference>
<evidence type="ECO:0000313" key="7">
    <source>
        <dbReference type="EMBL" id="BAL54947.1"/>
    </source>
</evidence>
<dbReference type="PROSITE" id="PS00584">
    <property type="entry name" value="PFKB_KINASES_2"/>
    <property type="match status" value="1"/>
</dbReference>
<comment type="similarity">
    <text evidence="1">Belongs to the carbohydrate kinase PfkB family.</text>
</comment>
<dbReference type="Gene3D" id="3.40.1190.20">
    <property type="match status" value="1"/>
</dbReference>
<dbReference type="InterPro" id="IPR011611">
    <property type="entry name" value="PfkB_dom"/>
</dbReference>
<keyword evidence="5" id="KW-0067">ATP-binding</keyword>
<keyword evidence="2" id="KW-0808">Transferase</keyword>
<dbReference type="SUPFAM" id="SSF53613">
    <property type="entry name" value="Ribokinase-like"/>
    <property type="match status" value="1"/>
</dbReference>
<dbReference type="AlphaFoldDB" id="H5SFL1"/>
<accession>H5SFL1</accession>
<evidence type="ECO:0000256" key="2">
    <source>
        <dbReference type="ARBA" id="ARBA00022679"/>
    </source>
</evidence>
<sequence>MSMARIEGERMLQRQYDLLAMGRSSIDLYAADIGAPFPEITHFAAYVGGCPTNISVGARRLGLRVALLTAVGDDLVGDFVLRFLEREGVETRFIPRKPGRRTSAVLLGVEPPDRFPLVYYRDNCADMELDIDDVLAAPIPECRVLLISGTGLSREPSRSATLLAAERARAHDVRVFLDLDFRPPLWHDVRAYGVTIRLALPLVDVVLGTADEVKAAALAEAGEVRIEHAQVSESRVAGELDHAIRLLLERGPRALVVKRGAEGATVHLPHGEVITAPAFPVEVLNVLGAGDAFAAGFLYGYLKGWDWYRAARMGNACGAIVVTRHGCANFMPYEAEVLSFIQARGGF</sequence>
<evidence type="ECO:0000259" key="6">
    <source>
        <dbReference type="Pfam" id="PF00294"/>
    </source>
</evidence>
<protein>
    <submittedName>
        <fullName evidence="7">5-dehydro-2-deoxygluconokinase</fullName>
    </submittedName>
</protein>
<feature type="domain" description="Carbohydrate kinase PfkB" evidence="6">
    <location>
        <begin position="18"/>
        <end position="332"/>
    </location>
</feature>
<dbReference type="GO" id="GO:0005524">
    <property type="term" value="F:ATP binding"/>
    <property type="evidence" value="ECO:0007669"/>
    <property type="project" value="UniProtKB-KW"/>
</dbReference>
<dbReference type="Pfam" id="PF00294">
    <property type="entry name" value="PfkB"/>
    <property type="match status" value="1"/>
</dbReference>
<dbReference type="InterPro" id="IPR030830">
    <property type="entry name" value="Myo_inos_IolC"/>
</dbReference>
<dbReference type="InterPro" id="IPR029056">
    <property type="entry name" value="Ribokinase-like"/>
</dbReference>
<dbReference type="InterPro" id="IPR002173">
    <property type="entry name" value="Carboh/pur_kinase_PfkB_CS"/>
</dbReference>
<reference evidence="7" key="1">
    <citation type="journal article" date="2005" name="Environ. Microbiol.">
        <title>Genetic and functional properties of uncultivated thermophilic crenarchaeotes from a subsurface gold mine as revealed by analysis of genome fragments.</title>
        <authorList>
            <person name="Nunoura T."/>
            <person name="Hirayama H."/>
            <person name="Takami H."/>
            <person name="Oida H."/>
            <person name="Nishi S."/>
            <person name="Shimamura S."/>
            <person name="Suzuki Y."/>
            <person name="Inagaki F."/>
            <person name="Takai K."/>
            <person name="Nealson K.H."/>
            <person name="Horikoshi K."/>
        </authorList>
    </citation>
    <scope>NUCLEOTIDE SEQUENCE</scope>
</reference>
<dbReference type="InterPro" id="IPR023314">
    <property type="entry name" value="Myo_inos_IolC-like_sf"/>
</dbReference>
<evidence type="ECO:0000256" key="5">
    <source>
        <dbReference type="ARBA" id="ARBA00022840"/>
    </source>
</evidence>
<dbReference type="PANTHER" id="PTHR43085:SF49">
    <property type="entry name" value="5-DEHYDRO-2-DEOXYGLUCONOKINASE"/>
    <property type="match status" value="1"/>
</dbReference>
<evidence type="ECO:0000256" key="4">
    <source>
        <dbReference type="ARBA" id="ARBA00022777"/>
    </source>
</evidence>
<dbReference type="CDD" id="cd01166">
    <property type="entry name" value="KdgK"/>
    <property type="match status" value="1"/>
</dbReference>
<dbReference type="EMBL" id="AP011704">
    <property type="protein sequence ID" value="BAL54947.1"/>
    <property type="molecule type" value="Genomic_DNA"/>
</dbReference>
<dbReference type="Gene3D" id="2.20.150.10">
    <property type="entry name" value="putative 5-dehydro-2- deoxygluconokinase"/>
    <property type="match status" value="1"/>
</dbReference>
<gene>
    <name evidence="7" type="ORF">HGMM_F22A10C23</name>
</gene>
<proteinExistence type="inferred from homology"/>
<keyword evidence="4 7" id="KW-0418">Kinase</keyword>
<keyword evidence="3" id="KW-0547">Nucleotide-binding</keyword>
<dbReference type="GO" id="GO:0016301">
    <property type="term" value="F:kinase activity"/>
    <property type="evidence" value="ECO:0007669"/>
    <property type="project" value="UniProtKB-KW"/>
</dbReference>
<dbReference type="InterPro" id="IPR050306">
    <property type="entry name" value="PfkB_Carbo_kinase"/>
</dbReference>